<sequence length="71" mass="8406">MIPGIVLLVYLICIPVFFFHSPTLLELWDQWPKSRLQRVLRMIIVSGLWPIFFLILIGHGLMLWVQMVLED</sequence>
<keyword evidence="1" id="KW-1133">Transmembrane helix</keyword>
<dbReference type="EMBL" id="LAZR01026307">
    <property type="protein sequence ID" value="KKL69146.1"/>
    <property type="molecule type" value="Genomic_DNA"/>
</dbReference>
<keyword evidence="1" id="KW-0812">Transmembrane</keyword>
<dbReference type="AlphaFoldDB" id="A0A0F9ES67"/>
<keyword evidence="1" id="KW-0472">Membrane</keyword>
<evidence type="ECO:0000256" key="1">
    <source>
        <dbReference type="SAM" id="Phobius"/>
    </source>
</evidence>
<organism evidence="2">
    <name type="scientific">marine sediment metagenome</name>
    <dbReference type="NCBI Taxonomy" id="412755"/>
    <lineage>
        <taxon>unclassified sequences</taxon>
        <taxon>metagenomes</taxon>
        <taxon>ecological metagenomes</taxon>
    </lineage>
</organism>
<gene>
    <name evidence="2" type="ORF">LCGC14_2117880</name>
</gene>
<protein>
    <submittedName>
        <fullName evidence="2">Uncharacterized protein</fullName>
    </submittedName>
</protein>
<feature type="transmembrane region" description="Helical" evidence="1">
    <location>
        <begin position="39"/>
        <end position="65"/>
    </location>
</feature>
<feature type="transmembrane region" description="Helical" evidence="1">
    <location>
        <begin position="6"/>
        <end position="27"/>
    </location>
</feature>
<evidence type="ECO:0000313" key="2">
    <source>
        <dbReference type="EMBL" id="KKL69146.1"/>
    </source>
</evidence>
<comment type="caution">
    <text evidence="2">The sequence shown here is derived from an EMBL/GenBank/DDBJ whole genome shotgun (WGS) entry which is preliminary data.</text>
</comment>
<proteinExistence type="predicted"/>
<reference evidence="2" key="1">
    <citation type="journal article" date="2015" name="Nature">
        <title>Complex archaea that bridge the gap between prokaryotes and eukaryotes.</title>
        <authorList>
            <person name="Spang A."/>
            <person name="Saw J.H."/>
            <person name="Jorgensen S.L."/>
            <person name="Zaremba-Niedzwiedzka K."/>
            <person name="Martijn J."/>
            <person name="Lind A.E."/>
            <person name="van Eijk R."/>
            <person name="Schleper C."/>
            <person name="Guy L."/>
            <person name="Ettema T.J."/>
        </authorList>
    </citation>
    <scope>NUCLEOTIDE SEQUENCE</scope>
</reference>
<accession>A0A0F9ES67</accession>
<name>A0A0F9ES67_9ZZZZ</name>